<keyword evidence="4" id="KW-1185">Reference proteome</keyword>
<dbReference type="EMBL" id="CDSF01000057">
    <property type="protein sequence ID" value="CEO96225.1"/>
    <property type="molecule type" value="Genomic_DNA"/>
</dbReference>
<dbReference type="Proteomes" id="UP000039324">
    <property type="component" value="Unassembled WGS sequence"/>
</dbReference>
<dbReference type="PANTHER" id="PTHR48153:SF2">
    <property type="entry name" value="UFM1-SPECIFIC PROTEASE 2"/>
    <property type="match status" value="1"/>
</dbReference>
<dbReference type="AlphaFoldDB" id="A0A0G4IM97"/>
<dbReference type="Gene3D" id="3.90.70.130">
    <property type="match status" value="1"/>
</dbReference>
<name>A0A0G4IM97_PLABS</name>
<accession>A0A0G4IM97</accession>
<dbReference type="STRING" id="37360.A0A0G4IM97"/>
<protein>
    <recommendedName>
        <fullName evidence="2">UFSP1/2/DUB catalytic domain-containing protein</fullName>
    </recommendedName>
</protein>
<dbReference type="OrthoDB" id="417506at2759"/>
<evidence type="ECO:0000313" key="4">
    <source>
        <dbReference type="Proteomes" id="UP000039324"/>
    </source>
</evidence>
<evidence type="ECO:0000256" key="1">
    <source>
        <dbReference type="ARBA" id="ARBA00022801"/>
    </source>
</evidence>
<dbReference type="InterPro" id="IPR012462">
    <property type="entry name" value="UFSP1/2_DUB_cat"/>
</dbReference>
<organism evidence="3 4">
    <name type="scientific">Plasmodiophora brassicae</name>
    <name type="common">Clubroot disease agent</name>
    <dbReference type="NCBI Taxonomy" id="37360"/>
    <lineage>
        <taxon>Eukaryota</taxon>
        <taxon>Sar</taxon>
        <taxon>Rhizaria</taxon>
        <taxon>Endomyxa</taxon>
        <taxon>Phytomyxea</taxon>
        <taxon>Plasmodiophorida</taxon>
        <taxon>Plasmodiophoridae</taxon>
        <taxon>Plasmodiophora</taxon>
    </lineage>
</organism>
<dbReference type="GO" id="GO:0071567">
    <property type="term" value="F:deUFMylase activity"/>
    <property type="evidence" value="ECO:0007669"/>
    <property type="project" value="TreeGrafter"/>
</dbReference>
<gene>
    <name evidence="3" type="ORF">PBRA_004896</name>
</gene>
<sequence length="459" mass="49869">MASASLSVLEACQARLERAGVRDVGNLLAFADDPEVIVEMVPGQVAARDLPGGLVVRGSYGRSVSKAGVHAVVAEGSVKWHVDGRTVDPVFVDGSDPIGPNRVVVHTRVPRPIPASAHVQCRVQGRLLLSNDSTPCANLLGKRPSANLAFSHPFAAPFTDRVISVDVLCPASKPFTAPVVSCDVAPVVLDAVAIVPRRTPFCEAFDLLRRQLEGSTASRVFHAIPDVAACVSLASGLVLSPTLVDGQRLYNIHRRVRPSGIEFGKTHLVRGPYAYYHYLQDGFNDDGWGCAYRSLQTLWSWGNFQGCLRQPVPSHREIQEILARIEDKPSNFVGSKQWIGAYDVSLILNEVGLVCKLLNLTSGAEFATRGRELAMHFDTHGSPVTIGGGVLAYTLLGVDINEFTGDVRFLILDPHYKGADDVDTIVSKGWCAWHSADLFLRDTFYNLCMPQKPTPRPES</sequence>
<evidence type="ECO:0000259" key="2">
    <source>
        <dbReference type="Pfam" id="PF07910"/>
    </source>
</evidence>
<proteinExistence type="predicted"/>
<reference evidence="3 4" key="1">
    <citation type="submission" date="2015-02" db="EMBL/GenBank/DDBJ databases">
        <authorList>
            <person name="Chooi Y.-H."/>
        </authorList>
    </citation>
    <scope>NUCLEOTIDE SEQUENCE [LARGE SCALE GENOMIC DNA]</scope>
    <source>
        <strain evidence="3">E3</strain>
    </source>
</reference>
<keyword evidence="1" id="KW-0378">Hydrolase</keyword>
<dbReference type="PANTHER" id="PTHR48153">
    <property type="entry name" value="UFM1-SPECIFIC PROTEASE 2"/>
    <property type="match status" value="1"/>
</dbReference>
<dbReference type="Pfam" id="PF07910">
    <property type="entry name" value="Peptidase_C78"/>
    <property type="match status" value="1"/>
</dbReference>
<feature type="domain" description="UFSP1/2/DUB catalytic" evidence="2">
    <location>
        <begin position="265"/>
        <end position="448"/>
    </location>
</feature>
<evidence type="ECO:0000313" key="3">
    <source>
        <dbReference type="EMBL" id="CEO96225.1"/>
    </source>
</evidence>